<evidence type="ECO:0000256" key="1">
    <source>
        <dbReference type="SAM" id="MobiDB-lite"/>
    </source>
</evidence>
<protein>
    <submittedName>
        <fullName evidence="2">Uncharacterized protein</fullName>
    </submittedName>
</protein>
<comment type="caution">
    <text evidence="2">The sequence shown here is derived from an EMBL/GenBank/DDBJ whole genome shotgun (WGS) entry which is preliminary data.</text>
</comment>
<proteinExistence type="predicted"/>
<dbReference type="AlphaFoldDB" id="A0A8T3A441"/>
<keyword evidence="3" id="KW-1185">Reference proteome</keyword>
<dbReference type="EMBL" id="JAGYWB010000019">
    <property type="protein sequence ID" value="KAI0488902.1"/>
    <property type="molecule type" value="Genomic_DNA"/>
</dbReference>
<reference evidence="2" key="1">
    <citation type="journal article" date="2022" name="Front. Genet.">
        <title>Chromosome-Scale Assembly of the Dendrobium nobile Genome Provides Insights Into the Molecular Mechanism of the Biosynthesis of the Medicinal Active Ingredient of Dendrobium.</title>
        <authorList>
            <person name="Xu Q."/>
            <person name="Niu S.-C."/>
            <person name="Li K.-L."/>
            <person name="Zheng P.-J."/>
            <person name="Zhang X.-J."/>
            <person name="Jia Y."/>
            <person name="Liu Y."/>
            <person name="Niu Y.-X."/>
            <person name="Yu L.-H."/>
            <person name="Chen D.-F."/>
            <person name="Zhang G.-Q."/>
        </authorList>
    </citation>
    <scope>NUCLEOTIDE SEQUENCE</scope>
    <source>
        <tissue evidence="2">Leaf</tissue>
    </source>
</reference>
<dbReference type="OrthoDB" id="657187at2759"/>
<accession>A0A8T3A441</accession>
<evidence type="ECO:0000313" key="2">
    <source>
        <dbReference type="EMBL" id="KAI0488902.1"/>
    </source>
</evidence>
<dbReference type="Proteomes" id="UP000829196">
    <property type="component" value="Unassembled WGS sequence"/>
</dbReference>
<feature type="region of interest" description="Disordered" evidence="1">
    <location>
        <begin position="1"/>
        <end position="24"/>
    </location>
</feature>
<sequence>MESQNQNIETSPSPSPRHKTTRPAAATKLIPCCICATGSEEPPATEASTVRSPTSSIRKMAVELKDCCLGLTGKSPRRRRGEFTYDPISYALNFDDGDDGVNTEENSRRCGNGSIA</sequence>
<name>A0A8T3A441_DENNO</name>
<feature type="region of interest" description="Disordered" evidence="1">
    <location>
        <begin position="96"/>
        <end position="116"/>
    </location>
</feature>
<feature type="compositionally biased region" description="Polar residues" evidence="1">
    <location>
        <begin position="1"/>
        <end position="12"/>
    </location>
</feature>
<gene>
    <name evidence="2" type="ORF">KFK09_028741</name>
</gene>
<organism evidence="2 3">
    <name type="scientific">Dendrobium nobile</name>
    <name type="common">Orchid</name>
    <dbReference type="NCBI Taxonomy" id="94219"/>
    <lineage>
        <taxon>Eukaryota</taxon>
        <taxon>Viridiplantae</taxon>
        <taxon>Streptophyta</taxon>
        <taxon>Embryophyta</taxon>
        <taxon>Tracheophyta</taxon>
        <taxon>Spermatophyta</taxon>
        <taxon>Magnoliopsida</taxon>
        <taxon>Liliopsida</taxon>
        <taxon>Asparagales</taxon>
        <taxon>Orchidaceae</taxon>
        <taxon>Epidendroideae</taxon>
        <taxon>Malaxideae</taxon>
        <taxon>Dendrobiinae</taxon>
        <taxon>Dendrobium</taxon>
    </lineage>
</organism>
<evidence type="ECO:0000313" key="3">
    <source>
        <dbReference type="Proteomes" id="UP000829196"/>
    </source>
</evidence>